<name>X6M480_RETFI</name>
<reference evidence="1 2" key="1">
    <citation type="journal article" date="2013" name="Curr. Biol.">
        <title>The Genome of the Foraminiferan Reticulomyxa filosa.</title>
        <authorList>
            <person name="Glockner G."/>
            <person name="Hulsmann N."/>
            <person name="Schleicher M."/>
            <person name="Noegel A.A."/>
            <person name="Eichinger L."/>
            <person name="Gallinger C."/>
            <person name="Pawlowski J."/>
            <person name="Sierra R."/>
            <person name="Euteneuer U."/>
            <person name="Pillet L."/>
            <person name="Moustafa A."/>
            <person name="Platzer M."/>
            <person name="Groth M."/>
            <person name="Szafranski K."/>
            <person name="Schliwa M."/>
        </authorList>
    </citation>
    <scope>NUCLEOTIDE SEQUENCE [LARGE SCALE GENOMIC DNA]</scope>
</reference>
<dbReference type="EMBL" id="ASPP01025666">
    <property type="protein sequence ID" value="ETO07835.1"/>
    <property type="molecule type" value="Genomic_DNA"/>
</dbReference>
<dbReference type="AlphaFoldDB" id="X6M480"/>
<organism evidence="1 2">
    <name type="scientific">Reticulomyxa filosa</name>
    <dbReference type="NCBI Taxonomy" id="46433"/>
    <lineage>
        <taxon>Eukaryota</taxon>
        <taxon>Sar</taxon>
        <taxon>Rhizaria</taxon>
        <taxon>Retaria</taxon>
        <taxon>Foraminifera</taxon>
        <taxon>Monothalamids</taxon>
        <taxon>Reticulomyxidae</taxon>
        <taxon>Reticulomyxa</taxon>
    </lineage>
</organism>
<evidence type="ECO:0000313" key="1">
    <source>
        <dbReference type="EMBL" id="ETO07835.1"/>
    </source>
</evidence>
<proteinExistence type="predicted"/>
<keyword evidence="2" id="KW-1185">Reference proteome</keyword>
<gene>
    <name evidence="1" type="ORF">RFI_29553</name>
</gene>
<accession>X6M480</accession>
<sequence>MTYQVLLEERFKERTASSELYYKHDNDLVNSLLDKHKDTSFYDKKNPFSRVYGATLSGCVQKQLVIPNVSCGYLVFLHHLKKHSTCGNCDDIYSLQKESSNIFKWIKQNIDKIRKELCTNKIKILKCSKSSLKIKWKGLEYHIAVAWTFSKRQYCEFHYIQNNVHVYPFTPDQLQIAAYDLIDEAPIHRKHIEKMDKISKLYKRFLEKNMIASLSLLRVYYMRGIGWKKYSIGCVHHLSNDSLEIICAHLFEKLKVTHQPINTPIFAFDIIRDFFTLVIENEKENKLRMIEWPYRENKFQYLVDPKSIDQYKANPNLKGIAILDNLIIR</sequence>
<dbReference type="Proteomes" id="UP000023152">
    <property type="component" value="Unassembled WGS sequence"/>
</dbReference>
<comment type="caution">
    <text evidence="1">The sequence shown here is derived from an EMBL/GenBank/DDBJ whole genome shotgun (WGS) entry which is preliminary data.</text>
</comment>
<evidence type="ECO:0000313" key="2">
    <source>
        <dbReference type="Proteomes" id="UP000023152"/>
    </source>
</evidence>
<protein>
    <submittedName>
        <fullName evidence="1">Uncharacterized protein</fullName>
    </submittedName>
</protein>